<reference evidence="1 2" key="2">
    <citation type="submission" date="2018-10" db="EMBL/GenBank/DDBJ databases">
        <authorList>
            <consortium name="Pathogen Informatics"/>
        </authorList>
    </citation>
    <scope>NUCLEOTIDE SEQUENCE [LARGE SCALE GENOMIC DNA]</scope>
</reference>
<organism evidence="3">
    <name type="scientific">Enterobius vermicularis</name>
    <name type="common">Human pinworm</name>
    <dbReference type="NCBI Taxonomy" id="51028"/>
    <lineage>
        <taxon>Eukaryota</taxon>
        <taxon>Metazoa</taxon>
        <taxon>Ecdysozoa</taxon>
        <taxon>Nematoda</taxon>
        <taxon>Chromadorea</taxon>
        <taxon>Rhabditida</taxon>
        <taxon>Spirurina</taxon>
        <taxon>Oxyuridomorpha</taxon>
        <taxon>Oxyuroidea</taxon>
        <taxon>Oxyuridae</taxon>
        <taxon>Enterobius</taxon>
    </lineage>
</organism>
<proteinExistence type="predicted"/>
<protein>
    <submittedName>
        <fullName evidence="3">MADF domain-containing protein</fullName>
    </submittedName>
</protein>
<reference evidence="3" key="1">
    <citation type="submission" date="2017-02" db="UniProtKB">
        <authorList>
            <consortium name="WormBaseParasite"/>
        </authorList>
    </citation>
    <scope>IDENTIFICATION</scope>
</reference>
<name>A0A0N4VQL8_ENTVE</name>
<sequence length="48" mass="5697">MHEYTVLLNYPNYEYPNSIHQWVRGSNEWREISNGMGEIRGNDKAKAQ</sequence>
<evidence type="ECO:0000313" key="2">
    <source>
        <dbReference type="Proteomes" id="UP000274131"/>
    </source>
</evidence>
<evidence type="ECO:0000313" key="1">
    <source>
        <dbReference type="EMBL" id="VDD97713.1"/>
    </source>
</evidence>
<evidence type="ECO:0000313" key="3">
    <source>
        <dbReference type="WBParaSite" id="EVEC_0001331901-mRNA-1"/>
    </source>
</evidence>
<accession>A0A0N4VQL8</accession>
<dbReference type="OrthoDB" id="5841748at2759"/>
<dbReference type="AlphaFoldDB" id="A0A0N4VQL8"/>
<dbReference type="Proteomes" id="UP000274131">
    <property type="component" value="Unassembled WGS sequence"/>
</dbReference>
<dbReference type="EMBL" id="UXUI01014780">
    <property type="protein sequence ID" value="VDD97713.1"/>
    <property type="molecule type" value="Genomic_DNA"/>
</dbReference>
<keyword evidence="2" id="KW-1185">Reference proteome</keyword>
<gene>
    <name evidence="1" type="ORF">EVEC_LOCUS12464</name>
</gene>
<dbReference type="WBParaSite" id="EVEC_0001331901-mRNA-1">
    <property type="protein sequence ID" value="EVEC_0001331901-mRNA-1"/>
    <property type="gene ID" value="EVEC_0001331901"/>
</dbReference>